<dbReference type="AlphaFoldDB" id="A0A149QS67"/>
<keyword evidence="1" id="KW-0175">Coiled coil</keyword>
<accession>A0A149QS67</accession>
<feature type="coiled-coil region" evidence="1">
    <location>
        <begin position="41"/>
        <end position="68"/>
    </location>
</feature>
<protein>
    <submittedName>
        <fullName evidence="2">Uncharacterized protein</fullName>
    </submittedName>
</protein>
<reference evidence="2 3" key="1">
    <citation type="submission" date="2015-06" db="EMBL/GenBank/DDBJ databases">
        <title>Improved classification and identification of acetic acid bacteria using matrix-assisted laser desorption/ionization time-of-flight mass spectrometry; Gluconobacter nephelii and Gluconobacter uchimurae are later heterotypic synonyms of Gluconobacter japonicus and Gluconobacter oxydans, respectively.</title>
        <authorList>
            <person name="Li L."/>
            <person name="Cleenwerck I."/>
            <person name="De Vuyst L."/>
            <person name="Vandamme P."/>
        </authorList>
    </citation>
    <scope>NUCLEOTIDE SEQUENCE [LARGE SCALE GENOMIC DNA]</scope>
    <source>
        <strain evidence="2 3">LMG 1764</strain>
    </source>
</reference>
<organism evidence="2 3">
    <name type="scientific">Gluconobacter potus</name>
    <dbReference type="NCBI Taxonomy" id="2724927"/>
    <lineage>
        <taxon>Bacteria</taxon>
        <taxon>Pseudomonadati</taxon>
        <taxon>Pseudomonadota</taxon>
        <taxon>Alphaproteobacteria</taxon>
        <taxon>Acetobacterales</taxon>
        <taxon>Acetobacteraceae</taxon>
        <taxon>Gluconobacter</taxon>
    </lineage>
</organism>
<dbReference type="EMBL" id="LHZB01000118">
    <property type="protein sequence ID" value="KXV00024.1"/>
    <property type="molecule type" value="Genomic_DNA"/>
</dbReference>
<evidence type="ECO:0000313" key="2">
    <source>
        <dbReference type="EMBL" id="KXV00024.1"/>
    </source>
</evidence>
<proteinExistence type="predicted"/>
<sequence length="161" mass="17976">MSNTEAASEARSELFSHLDAPLLIRALSYQLMLLRSGGNLVEDGQAVVRRLEAQIDALRDSLPNVMNLFPATSWAAIASALEQPEAIWAVHTEEDILRKGGMYRVFLSVDGQMWNTELAFEPEVAAVYARNLEAHLRDVVTSRALPMRRPVPALELSDEFR</sequence>
<evidence type="ECO:0000256" key="1">
    <source>
        <dbReference type="SAM" id="Coils"/>
    </source>
</evidence>
<name>A0A149QS67_9PROT</name>
<gene>
    <name evidence="2" type="ORF">AD929_12375</name>
</gene>
<dbReference type="Proteomes" id="UP000075573">
    <property type="component" value="Unassembled WGS sequence"/>
</dbReference>
<evidence type="ECO:0000313" key="3">
    <source>
        <dbReference type="Proteomes" id="UP000075573"/>
    </source>
</evidence>
<dbReference type="PATRIC" id="fig|442.7.peg.3297"/>
<comment type="caution">
    <text evidence="2">The sequence shown here is derived from an EMBL/GenBank/DDBJ whole genome shotgun (WGS) entry which is preliminary data.</text>
</comment>